<evidence type="ECO:0000313" key="1">
    <source>
        <dbReference type="EMBL" id="KOF83148.1"/>
    </source>
</evidence>
<dbReference type="EMBL" id="KQ419564">
    <property type="protein sequence ID" value="KOF83148.1"/>
    <property type="molecule type" value="Genomic_DNA"/>
</dbReference>
<dbReference type="AlphaFoldDB" id="A0A0L8H1N4"/>
<organism evidence="1">
    <name type="scientific">Octopus bimaculoides</name>
    <name type="common">California two-spotted octopus</name>
    <dbReference type="NCBI Taxonomy" id="37653"/>
    <lineage>
        <taxon>Eukaryota</taxon>
        <taxon>Metazoa</taxon>
        <taxon>Spiralia</taxon>
        <taxon>Lophotrochozoa</taxon>
        <taxon>Mollusca</taxon>
        <taxon>Cephalopoda</taxon>
        <taxon>Coleoidea</taxon>
        <taxon>Octopodiformes</taxon>
        <taxon>Octopoda</taxon>
        <taxon>Incirrata</taxon>
        <taxon>Octopodidae</taxon>
        <taxon>Octopus</taxon>
    </lineage>
</organism>
<sequence length="54" mass="6368">MNSILAIPSRGKYWFLSTVIGRKQVHWNNIVQVITIGRYCKRRRDTITYEALNS</sequence>
<accession>A0A0L8H1N4</accession>
<proteinExistence type="predicted"/>
<gene>
    <name evidence="1" type="ORF">OCBIM_22024303mg</name>
</gene>
<name>A0A0L8H1N4_OCTBM</name>
<protein>
    <submittedName>
        <fullName evidence="1">Uncharacterized protein</fullName>
    </submittedName>
</protein>
<reference evidence="1" key="1">
    <citation type="submission" date="2015-07" db="EMBL/GenBank/DDBJ databases">
        <title>MeaNS - Measles Nucleotide Surveillance Program.</title>
        <authorList>
            <person name="Tran T."/>
            <person name="Druce J."/>
        </authorList>
    </citation>
    <scope>NUCLEOTIDE SEQUENCE</scope>
    <source>
        <strain evidence="1">UCB-OBI-ISO-001</strain>
        <tissue evidence="1">Gonad</tissue>
    </source>
</reference>